<dbReference type="GO" id="GO:0008893">
    <property type="term" value="F:guanosine-3',5'-bis(diphosphate) 3'-diphosphatase activity"/>
    <property type="evidence" value="ECO:0007669"/>
    <property type="project" value="TreeGrafter"/>
</dbReference>
<feature type="domain" description="HD" evidence="1">
    <location>
        <begin position="25"/>
        <end position="118"/>
    </location>
</feature>
<dbReference type="GeneID" id="57075733"/>
<dbReference type="FunFam" id="1.10.3210.10:FF:000041">
    <property type="entry name" value="GTP pyrophosphokinase"/>
    <property type="match status" value="1"/>
</dbReference>
<proteinExistence type="predicted"/>
<dbReference type="InterPro" id="IPR052194">
    <property type="entry name" value="MESH1"/>
</dbReference>
<dbReference type="InterPro" id="IPR003607">
    <property type="entry name" value="HD/PDEase_dom"/>
</dbReference>
<sequence length="180" mass="20841">MYEQARKLMIKAHNGQKRKITGEPYFSHPLNVARILRRAGFPEEVVIAGLLHDAVEDTEVTDQDIREMFGDIIADLVASHTENKSLSWEERKAHTIEQVRTGTLEEKALIVADKLDNLSSVRYALSSEGKAVWSYFNRGYDQQKWYNEGIKNNMEYGLNPSEIPAFFEEYARLVKWIFKE</sequence>
<dbReference type="RefSeq" id="WP_014092243.1">
    <property type="nucleotide sequence ID" value="NC_016011.1"/>
</dbReference>
<dbReference type="Gene3D" id="1.10.3210.10">
    <property type="entry name" value="Hypothetical protein af1432"/>
    <property type="match status" value="1"/>
</dbReference>
<dbReference type="AlphaFoldDB" id="G2ZDB5"/>
<dbReference type="EMBL" id="FR687253">
    <property type="protein sequence ID" value="CBW85229.1"/>
    <property type="molecule type" value="Genomic_DNA"/>
</dbReference>
<accession>G2ZDB5</accession>
<organism evidence="2 3">
    <name type="scientific">Listeria ivanovii (strain ATCC BAA-678 / PAM 55)</name>
    <dbReference type="NCBI Taxonomy" id="881621"/>
    <lineage>
        <taxon>Bacteria</taxon>
        <taxon>Bacillati</taxon>
        <taxon>Bacillota</taxon>
        <taxon>Bacilli</taxon>
        <taxon>Bacillales</taxon>
        <taxon>Listeriaceae</taxon>
        <taxon>Listeria</taxon>
    </lineage>
</organism>
<dbReference type="CDD" id="cd00077">
    <property type="entry name" value="HDc"/>
    <property type="match status" value="1"/>
</dbReference>
<dbReference type="PANTHER" id="PTHR46246:SF1">
    <property type="entry name" value="GUANOSINE-3',5'-BIS(DIPHOSPHATE) 3'-PYROPHOSPHOHYDROLASE MESH1"/>
    <property type="match status" value="1"/>
</dbReference>
<name>G2ZDB5_LISIP</name>
<dbReference type="SUPFAM" id="SSF109604">
    <property type="entry name" value="HD-domain/PDEase-like"/>
    <property type="match status" value="1"/>
</dbReference>
<gene>
    <name evidence="2" type="ordered locus">LIV_0746</name>
</gene>
<dbReference type="HOGENOM" id="CLU_084517_2_0_9"/>
<dbReference type="SMART" id="SM00471">
    <property type="entry name" value="HDc"/>
    <property type="match status" value="1"/>
</dbReference>
<evidence type="ECO:0000259" key="1">
    <source>
        <dbReference type="PROSITE" id="PS51831"/>
    </source>
</evidence>
<dbReference type="Proteomes" id="UP000001286">
    <property type="component" value="Chromosome"/>
</dbReference>
<dbReference type="Pfam" id="PF13328">
    <property type="entry name" value="HD_4"/>
    <property type="match status" value="1"/>
</dbReference>
<dbReference type="KEGG" id="liv:LIV_0746"/>
<evidence type="ECO:0000313" key="2">
    <source>
        <dbReference type="EMBL" id="CBW85229.1"/>
    </source>
</evidence>
<dbReference type="eggNOG" id="COG0317">
    <property type="taxonomic scope" value="Bacteria"/>
</dbReference>
<evidence type="ECO:0000313" key="3">
    <source>
        <dbReference type="Proteomes" id="UP000001286"/>
    </source>
</evidence>
<dbReference type="InterPro" id="IPR006674">
    <property type="entry name" value="HD_domain"/>
</dbReference>
<protein>
    <recommendedName>
        <fullName evidence="1">HD domain-containing protein</fullName>
    </recommendedName>
</protein>
<dbReference type="OrthoDB" id="9802385at2"/>
<reference evidence="2 3" key="1">
    <citation type="journal article" date="2011" name="J. Bacteriol.">
        <title>Complete genome sequence of the animal pathogen Listeria ivanovii, which provides insights into host specificities and evolution of the genus Listeria.</title>
        <authorList>
            <person name="Buchrieser C."/>
            <person name="Rusniok C."/>
            <person name="Garrido P."/>
            <person name="Hain T."/>
            <person name="Scortti M."/>
            <person name="Lampidis R."/>
            <person name="Karst U."/>
            <person name="Chakraborty T."/>
            <person name="Cossart P."/>
            <person name="Kreft J."/>
            <person name="Vazquez-Boland J.A."/>
            <person name="Goebel W."/>
            <person name="Glaser P."/>
        </authorList>
    </citation>
    <scope>NUCLEOTIDE SEQUENCE [LARGE SCALE GENOMIC DNA]</scope>
    <source>
        <strain evidence="3">ATCC BAA-678 / PAM 55</strain>
    </source>
</reference>
<dbReference type="PANTHER" id="PTHR46246">
    <property type="entry name" value="GUANOSINE-3',5'-BIS(DIPHOSPHATE) 3'-PYROPHOSPHOHYDROLASE MESH1"/>
    <property type="match status" value="1"/>
</dbReference>
<dbReference type="PROSITE" id="PS51831">
    <property type="entry name" value="HD"/>
    <property type="match status" value="1"/>
</dbReference>